<feature type="region of interest" description="Disordered" evidence="2">
    <location>
        <begin position="442"/>
        <end position="497"/>
    </location>
</feature>
<reference evidence="4" key="1">
    <citation type="journal article" date="2019" name="Nat. Commun.">
        <title>Expansion of phycobilisome linker gene families in mesophilic red algae.</title>
        <authorList>
            <person name="Lee J."/>
            <person name="Kim D."/>
            <person name="Bhattacharya D."/>
            <person name="Yoon H.S."/>
        </authorList>
    </citation>
    <scope>NUCLEOTIDE SEQUENCE [LARGE SCALE GENOMIC DNA]</scope>
    <source>
        <strain evidence="4">CCMP 1328</strain>
    </source>
</reference>
<dbReference type="Proteomes" id="UP000324585">
    <property type="component" value="Unassembled WGS sequence"/>
</dbReference>
<evidence type="ECO:0000313" key="3">
    <source>
        <dbReference type="EMBL" id="KAA8498353.1"/>
    </source>
</evidence>
<feature type="compositionally biased region" description="Basic and acidic residues" evidence="2">
    <location>
        <begin position="44"/>
        <end position="56"/>
    </location>
</feature>
<dbReference type="OMA" id="RTHGDSI"/>
<evidence type="ECO:0000256" key="2">
    <source>
        <dbReference type="SAM" id="MobiDB-lite"/>
    </source>
</evidence>
<feature type="region of interest" description="Disordered" evidence="2">
    <location>
        <begin position="519"/>
        <end position="566"/>
    </location>
</feature>
<evidence type="ECO:0000313" key="4">
    <source>
        <dbReference type="Proteomes" id="UP000324585"/>
    </source>
</evidence>
<protein>
    <submittedName>
        <fullName evidence="3">Uncharacterized protein</fullName>
    </submittedName>
</protein>
<feature type="region of interest" description="Disordered" evidence="2">
    <location>
        <begin position="27"/>
        <end position="56"/>
    </location>
</feature>
<organism evidence="3 4">
    <name type="scientific">Porphyridium purpureum</name>
    <name type="common">Red alga</name>
    <name type="synonym">Porphyridium cruentum</name>
    <dbReference type="NCBI Taxonomy" id="35688"/>
    <lineage>
        <taxon>Eukaryota</taxon>
        <taxon>Rhodophyta</taxon>
        <taxon>Bangiophyceae</taxon>
        <taxon>Porphyridiales</taxon>
        <taxon>Porphyridiaceae</taxon>
        <taxon>Porphyridium</taxon>
    </lineage>
</organism>
<feature type="compositionally biased region" description="Polar residues" evidence="2">
    <location>
        <begin position="459"/>
        <end position="489"/>
    </location>
</feature>
<feature type="compositionally biased region" description="Acidic residues" evidence="2">
    <location>
        <begin position="33"/>
        <end position="43"/>
    </location>
</feature>
<keyword evidence="1" id="KW-0175">Coiled coil</keyword>
<dbReference type="EMBL" id="VRMN01000001">
    <property type="protein sequence ID" value="KAA8498353.1"/>
    <property type="molecule type" value="Genomic_DNA"/>
</dbReference>
<accession>A0A5J4Z691</accession>
<keyword evidence="4" id="KW-1185">Reference proteome</keyword>
<sequence>MSMAASLRERSSRAAALARQLQSVEVERFWSSESDEGSEAPDDEHDRTRHDAPRASHAELKMLRQARRAAYEEIDERMRDSAAILVQRQAALDELNALRAEHIAPLQESRELMERARRRQEEVDRTQRRLDEREAQLTRREAQVREASRTWDALGVLGTDVLAFVQAARSVRRALDVVEQERDIVLHPDSDRQTSLTMQIDSDLDVRAMQNLLRELNPNELTARMERVSSSIEQNWAAARLARHQAEQQSAQLDAEKAALDAQKSVLETHASSVDMIKQSLLEHKQNLAELRLSLEDQESGLQKRLKQARLREERLAAQEVQGERLREELEGRESVVSETAHEVEASRKLIREREARLRQEEMGVIRRKTELDTLELELARSRQALERRWMDLRTKENEFEEEVVLLRAERQRFVSEQNDASAHIQEGILRLREDRRAQENNQIGTARARETSIDPVAPSSTRGQQQRTVPSATHVENSHVSNAPQVQLGTKPATETAGHKVEQGGFGFLHQEIQSDISRTSPNMGTSAAAGRDRAGDGRGSVQEQVSSEKRDLVRTGPESSTVMRAASLSSRAGYASSAGSDSGSLFSNSAILESDEEMSATGKRIRRDLLQLQIQDLQVSIEIAEAQKFAMIQSGASGANRRNQADVRNTVGPLDDEIAKYRRQVVQAKAELDRLSQR</sequence>
<feature type="coiled-coil region" evidence="1">
    <location>
        <begin position="106"/>
        <end position="150"/>
    </location>
</feature>
<gene>
    <name evidence="3" type="ORF">FVE85_5938</name>
</gene>
<proteinExistence type="predicted"/>
<comment type="caution">
    <text evidence="3">The sequence shown here is derived from an EMBL/GenBank/DDBJ whole genome shotgun (WGS) entry which is preliminary data.</text>
</comment>
<evidence type="ECO:0000256" key="1">
    <source>
        <dbReference type="SAM" id="Coils"/>
    </source>
</evidence>
<dbReference type="AlphaFoldDB" id="A0A5J4Z691"/>
<name>A0A5J4Z691_PORPP</name>